<keyword evidence="1" id="KW-0812">Transmembrane</keyword>
<evidence type="ECO:0000313" key="3">
    <source>
        <dbReference type="Proteomes" id="UP000315343"/>
    </source>
</evidence>
<dbReference type="GO" id="GO:0015558">
    <property type="term" value="F:secondary active p-aminobenzoyl-glutamate transmembrane transporter activity"/>
    <property type="evidence" value="ECO:0007669"/>
    <property type="project" value="InterPro"/>
</dbReference>
<evidence type="ECO:0000256" key="1">
    <source>
        <dbReference type="SAM" id="Phobius"/>
    </source>
</evidence>
<dbReference type="EMBL" id="VLKH01000001">
    <property type="protein sequence ID" value="TWH83586.1"/>
    <property type="molecule type" value="Genomic_DNA"/>
</dbReference>
<feature type="transmembrane region" description="Helical" evidence="1">
    <location>
        <begin position="469"/>
        <end position="498"/>
    </location>
</feature>
<feature type="transmembrane region" description="Helical" evidence="1">
    <location>
        <begin position="215"/>
        <end position="234"/>
    </location>
</feature>
<feature type="transmembrane region" description="Helical" evidence="1">
    <location>
        <begin position="413"/>
        <end position="430"/>
    </location>
</feature>
<name>A0A562JK57_9FIRM</name>
<dbReference type="RefSeq" id="WP_145078725.1">
    <property type="nucleotide sequence ID" value="NZ_DAMBUX010000007.1"/>
</dbReference>
<comment type="caution">
    <text evidence="2">The sequence shown here is derived from an EMBL/GenBank/DDBJ whole genome shotgun (WGS) entry which is preliminary data.</text>
</comment>
<gene>
    <name evidence="2" type="ORF">LY60_00197</name>
</gene>
<accession>A0A562JK57</accession>
<dbReference type="PANTHER" id="PTHR30282:SF0">
    <property type="entry name" value="P-AMINOBENZOYL-GLUTAMATE TRANSPORT PROTEIN"/>
    <property type="match status" value="1"/>
</dbReference>
<feature type="transmembrane region" description="Helical" evidence="1">
    <location>
        <begin position="304"/>
        <end position="326"/>
    </location>
</feature>
<keyword evidence="3" id="KW-1185">Reference proteome</keyword>
<proteinExistence type="predicted"/>
<feature type="transmembrane region" description="Helical" evidence="1">
    <location>
        <begin position="347"/>
        <end position="366"/>
    </location>
</feature>
<dbReference type="GO" id="GO:1902604">
    <property type="term" value="P:p-aminobenzoyl-glutamate transmembrane transport"/>
    <property type="evidence" value="ECO:0007669"/>
    <property type="project" value="InterPro"/>
</dbReference>
<dbReference type="Proteomes" id="UP000315343">
    <property type="component" value="Unassembled WGS sequence"/>
</dbReference>
<dbReference type="PANTHER" id="PTHR30282">
    <property type="entry name" value="P-AMINOBENZOYL GLUTAMATE TRANSPORTER"/>
    <property type="match status" value="1"/>
</dbReference>
<dbReference type="InterPro" id="IPR004697">
    <property type="entry name" value="AbgT"/>
</dbReference>
<feature type="transmembrane region" description="Helical" evidence="1">
    <location>
        <begin position="266"/>
        <end position="284"/>
    </location>
</feature>
<keyword evidence="1" id="KW-0472">Membrane</keyword>
<sequence>MAQAKLKKSKFDKFLDKIEEIGNKLPEAFMIFLYLGVFMMVLSLVASLFKMSAVHPVTGETLVVQNLISVFGLTKILTSAVSGFTGFAPLGVVLVCMLGVGLCEKSGLLQIAIKHGLGNVKGSPIKIIVILIMLSILSMAAGDSGFIVMPPLGALIFLSIGRNPLAGMMLAYASVAGAFGGNFIPTSLDMLLIGFTENAVQISGLPAETNPMMNYYFQLASTVLVTGVGVWVTLKFVEPRLGKLENVQVEGRIEEVTDIQRKGMKAAGISLLVLLALVVAGTAPSHGILRDPETFKIISSKAPLMQGLVVLITLAFFIPGMVFGRITGTIKDSRAMVKALNQSMSEMGGYIALTFMMALFSNIFAWSNMGIVLAIKGANALQASGFPIPVVMILLILFIIPLDVFLASSSGKWAIFAPIFVPMFMFLGFHPAFTQMVYRIGDAVINVCTPLLAYYIMMLELGRKYDKNLGLGTMVATMLPYSIFYMIGWIALLLIWYFTKLPLGPGGPLLLP</sequence>
<organism evidence="2 3">
    <name type="scientific">Sedimentibacter saalensis</name>
    <dbReference type="NCBI Taxonomy" id="130788"/>
    <lineage>
        <taxon>Bacteria</taxon>
        <taxon>Bacillati</taxon>
        <taxon>Bacillota</taxon>
        <taxon>Tissierellia</taxon>
        <taxon>Sedimentibacter</taxon>
    </lineage>
</organism>
<feature type="transmembrane region" description="Helical" evidence="1">
    <location>
        <begin position="147"/>
        <end position="165"/>
    </location>
</feature>
<dbReference type="OrthoDB" id="3314392at2"/>
<keyword evidence="1" id="KW-1133">Transmembrane helix</keyword>
<dbReference type="AlphaFoldDB" id="A0A562JK57"/>
<evidence type="ECO:0000313" key="2">
    <source>
        <dbReference type="EMBL" id="TWH83586.1"/>
    </source>
</evidence>
<feature type="transmembrane region" description="Helical" evidence="1">
    <location>
        <begin position="28"/>
        <end position="49"/>
    </location>
</feature>
<feature type="transmembrane region" description="Helical" evidence="1">
    <location>
        <begin position="386"/>
        <end position="406"/>
    </location>
</feature>
<reference evidence="2 3" key="1">
    <citation type="submission" date="2019-07" db="EMBL/GenBank/DDBJ databases">
        <title>Genomic Encyclopedia of Type Strains, Phase I: the one thousand microbial genomes (KMG-I) project.</title>
        <authorList>
            <person name="Kyrpides N."/>
        </authorList>
    </citation>
    <scope>NUCLEOTIDE SEQUENCE [LARGE SCALE GENOMIC DNA]</scope>
    <source>
        <strain evidence="2 3">DSM 13558</strain>
    </source>
</reference>
<dbReference type="Pfam" id="PF03806">
    <property type="entry name" value="ABG_transport"/>
    <property type="match status" value="1"/>
</dbReference>
<protein>
    <submittedName>
        <fullName evidence="2">Aminobenzoyl-glutamate transport protein</fullName>
    </submittedName>
</protein>
<feature type="transmembrane region" description="Helical" evidence="1">
    <location>
        <begin position="76"/>
        <end position="103"/>
    </location>
</feature>
<feature type="transmembrane region" description="Helical" evidence="1">
    <location>
        <begin position="124"/>
        <end position="141"/>
    </location>
</feature>
<feature type="transmembrane region" description="Helical" evidence="1">
    <location>
        <begin position="172"/>
        <end position="195"/>
    </location>
</feature>
<feature type="transmembrane region" description="Helical" evidence="1">
    <location>
        <begin position="436"/>
        <end position="457"/>
    </location>
</feature>